<comment type="caution">
    <text evidence="1">The sequence shown here is derived from an EMBL/GenBank/DDBJ whole genome shotgun (WGS) entry which is preliminary data.</text>
</comment>
<dbReference type="Proteomes" id="UP001589858">
    <property type="component" value="Unassembled WGS sequence"/>
</dbReference>
<dbReference type="RefSeq" id="WP_267224788.1">
    <property type="nucleotide sequence ID" value="NZ_JAPCWC010000045.1"/>
</dbReference>
<name>A0ABV6SAH4_9SPHN</name>
<evidence type="ECO:0000313" key="2">
    <source>
        <dbReference type="Proteomes" id="UP001589858"/>
    </source>
</evidence>
<reference evidence="1 2" key="1">
    <citation type="submission" date="2024-09" db="EMBL/GenBank/DDBJ databases">
        <authorList>
            <person name="Sun Q."/>
            <person name="Mori K."/>
        </authorList>
    </citation>
    <scope>NUCLEOTIDE SEQUENCE [LARGE SCALE GENOMIC DNA]</scope>
    <source>
        <strain evidence="1 2">CICC 11035S</strain>
    </source>
</reference>
<sequence>MPAPLETPSGAVLAALYLGRLQSALRTASQGCLQILALRVARECLIAALRQEGHAFTEQRFHEWFAGLKTLSDLPQHRLRPAKAICQAILTEFLHSSWPLLADAAEKIQRAFLAPSDVPDAMTSPSPSPTAAHAEINEIIEEAHKLLAAIPVEAEDLPFNAISALLLAVGASTRFSQQERGYELLDAGSGRIAREADTPTNCRWALDLLVGTRLASDWASPLGRLPLPLPLPGFLALPGHGLCNQDPSDDDLWDTQRRLQQQSTDALRSAFWQLEQWLCEAERRASTIAERSAGRRSTGRSGPVLGMLAGFGAMRGRQIELVLGASRLGVRTILTTIAESGQLATEAAHNRTMVYRYAECPPKAPAPQPNDESFAFSQQSLDEFEASMTALDALLHKGPPPTRD</sequence>
<organism evidence="1 2">
    <name type="scientific">Novosphingobium clariflavum</name>
    <dbReference type="NCBI Taxonomy" id="2029884"/>
    <lineage>
        <taxon>Bacteria</taxon>
        <taxon>Pseudomonadati</taxon>
        <taxon>Pseudomonadota</taxon>
        <taxon>Alphaproteobacteria</taxon>
        <taxon>Sphingomonadales</taxon>
        <taxon>Sphingomonadaceae</taxon>
        <taxon>Novosphingobium</taxon>
    </lineage>
</organism>
<accession>A0ABV6SAH4</accession>
<dbReference type="EMBL" id="JBHLTM010000037">
    <property type="protein sequence ID" value="MFC0685063.1"/>
    <property type="molecule type" value="Genomic_DNA"/>
</dbReference>
<evidence type="ECO:0000313" key="1">
    <source>
        <dbReference type="EMBL" id="MFC0685063.1"/>
    </source>
</evidence>
<proteinExistence type="predicted"/>
<gene>
    <name evidence="1" type="ORF">ACFFF8_10685</name>
</gene>
<protein>
    <submittedName>
        <fullName evidence="1">Uncharacterized protein</fullName>
    </submittedName>
</protein>
<keyword evidence="2" id="KW-1185">Reference proteome</keyword>